<dbReference type="InterPro" id="IPR002156">
    <property type="entry name" value="RNaseH_domain"/>
</dbReference>
<gene>
    <name evidence="2" type="ORF">V6N11_035238</name>
</gene>
<name>A0ABR2QZM6_9ROSI</name>
<keyword evidence="3" id="KW-1185">Reference proteome</keyword>
<dbReference type="PANTHER" id="PTHR47723:SF19">
    <property type="entry name" value="POLYNUCLEOTIDYL TRANSFERASE, RIBONUCLEASE H-LIKE SUPERFAMILY PROTEIN"/>
    <property type="match status" value="1"/>
</dbReference>
<dbReference type="SUPFAM" id="SSF53098">
    <property type="entry name" value="Ribonuclease H-like"/>
    <property type="match status" value="1"/>
</dbReference>
<dbReference type="PANTHER" id="PTHR47723">
    <property type="entry name" value="OS05G0353850 PROTEIN"/>
    <property type="match status" value="1"/>
</dbReference>
<proteinExistence type="predicted"/>
<evidence type="ECO:0000259" key="1">
    <source>
        <dbReference type="Pfam" id="PF13456"/>
    </source>
</evidence>
<dbReference type="InterPro" id="IPR012337">
    <property type="entry name" value="RNaseH-like_sf"/>
</dbReference>
<protein>
    <recommendedName>
        <fullName evidence="1">RNase H type-1 domain-containing protein</fullName>
    </recommendedName>
</protein>
<dbReference type="Pfam" id="PF13456">
    <property type="entry name" value="RVT_3"/>
    <property type="match status" value="1"/>
</dbReference>
<dbReference type="Proteomes" id="UP001396334">
    <property type="component" value="Unassembled WGS sequence"/>
</dbReference>
<sequence>MNALFKWQAPSQDYLCLNTDATVSFPGRLGIIGGVLRDYSGEWIKGYCKTIGIVSSLHAELWSTLVSLQLAWSMGVSRLHVQYDSSVVVCLVLDPMTKTSSSSLIRAITLFSDRD</sequence>
<dbReference type="InterPro" id="IPR053151">
    <property type="entry name" value="RNase_H-like"/>
</dbReference>
<dbReference type="InterPro" id="IPR044730">
    <property type="entry name" value="RNase_H-like_dom_plant"/>
</dbReference>
<evidence type="ECO:0000313" key="2">
    <source>
        <dbReference type="EMBL" id="KAK9006193.1"/>
    </source>
</evidence>
<dbReference type="CDD" id="cd06222">
    <property type="entry name" value="RNase_H_like"/>
    <property type="match status" value="1"/>
</dbReference>
<accession>A0ABR2QZM6</accession>
<feature type="domain" description="RNase H type-1" evidence="1">
    <location>
        <begin position="18"/>
        <end position="101"/>
    </location>
</feature>
<dbReference type="EMBL" id="JBBPBN010000029">
    <property type="protein sequence ID" value="KAK9006193.1"/>
    <property type="molecule type" value="Genomic_DNA"/>
</dbReference>
<organism evidence="2 3">
    <name type="scientific">Hibiscus sabdariffa</name>
    <name type="common">roselle</name>
    <dbReference type="NCBI Taxonomy" id="183260"/>
    <lineage>
        <taxon>Eukaryota</taxon>
        <taxon>Viridiplantae</taxon>
        <taxon>Streptophyta</taxon>
        <taxon>Embryophyta</taxon>
        <taxon>Tracheophyta</taxon>
        <taxon>Spermatophyta</taxon>
        <taxon>Magnoliopsida</taxon>
        <taxon>eudicotyledons</taxon>
        <taxon>Gunneridae</taxon>
        <taxon>Pentapetalae</taxon>
        <taxon>rosids</taxon>
        <taxon>malvids</taxon>
        <taxon>Malvales</taxon>
        <taxon>Malvaceae</taxon>
        <taxon>Malvoideae</taxon>
        <taxon>Hibiscus</taxon>
    </lineage>
</organism>
<reference evidence="2 3" key="1">
    <citation type="journal article" date="2024" name="G3 (Bethesda)">
        <title>Genome assembly of Hibiscus sabdariffa L. provides insights into metabolisms of medicinal natural products.</title>
        <authorList>
            <person name="Kim T."/>
        </authorList>
    </citation>
    <scope>NUCLEOTIDE SEQUENCE [LARGE SCALE GENOMIC DNA]</scope>
    <source>
        <strain evidence="2">TK-2024</strain>
        <tissue evidence="2">Old leaves</tissue>
    </source>
</reference>
<dbReference type="Gene3D" id="3.30.420.10">
    <property type="entry name" value="Ribonuclease H-like superfamily/Ribonuclease H"/>
    <property type="match status" value="1"/>
</dbReference>
<comment type="caution">
    <text evidence="2">The sequence shown here is derived from an EMBL/GenBank/DDBJ whole genome shotgun (WGS) entry which is preliminary data.</text>
</comment>
<evidence type="ECO:0000313" key="3">
    <source>
        <dbReference type="Proteomes" id="UP001396334"/>
    </source>
</evidence>
<dbReference type="InterPro" id="IPR036397">
    <property type="entry name" value="RNaseH_sf"/>
</dbReference>